<evidence type="ECO:0000256" key="5">
    <source>
        <dbReference type="ARBA" id="ARBA00022556"/>
    </source>
</evidence>
<keyword evidence="10 11" id="KW-0472">Membrane</keyword>
<evidence type="ECO:0000256" key="7">
    <source>
        <dbReference type="ARBA" id="ARBA00022985"/>
    </source>
</evidence>
<dbReference type="PANTHER" id="PTHR30561">
    <property type="entry name" value="SMR FAMILY PROTON-DEPENDENT DRUG EFFLUX TRANSPORTER SUGE"/>
    <property type="match status" value="1"/>
</dbReference>
<dbReference type="InterPro" id="IPR000620">
    <property type="entry name" value="EamA_dom"/>
</dbReference>
<keyword evidence="9" id="KW-0443">Lipid metabolism</keyword>
<keyword evidence="8 11" id="KW-1133">Transmembrane helix</keyword>
<feature type="domain" description="EamA" evidence="12">
    <location>
        <begin position="5"/>
        <end position="136"/>
    </location>
</feature>
<comment type="subcellular location">
    <subcellularLocation>
        <location evidence="1">Cell membrane</location>
        <topology evidence="1">Multi-pass membrane protein</topology>
    </subcellularLocation>
</comment>
<dbReference type="InterPro" id="IPR037185">
    <property type="entry name" value="EmrE-like"/>
</dbReference>
<feature type="transmembrane region" description="Helical" evidence="11">
    <location>
        <begin position="121"/>
        <end position="142"/>
    </location>
</feature>
<dbReference type="Pfam" id="PF00892">
    <property type="entry name" value="EamA"/>
    <property type="match status" value="2"/>
</dbReference>
<dbReference type="Proteomes" id="UP001238603">
    <property type="component" value="Unassembled WGS sequence"/>
</dbReference>
<dbReference type="PANTHER" id="PTHR30561:SF9">
    <property type="entry name" value="4-AMINO-4-DEOXY-L-ARABINOSE-PHOSPHOUNDECAPRENOL FLIPPASE SUBUNIT ARNF-RELATED"/>
    <property type="match status" value="1"/>
</dbReference>
<protein>
    <submittedName>
        <fullName evidence="13">DMT family transporter</fullName>
    </submittedName>
</protein>
<feature type="transmembrane region" description="Helical" evidence="11">
    <location>
        <begin position="33"/>
        <end position="52"/>
    </location>
</feature>
<dbReference type="Gene3D" id="1.10.3730.20">
    <property type="match status" value="2"/>
</dbReference>
<organism evidence="13 14">
    <name type="scientific">Roseateles subflavus</name>
    <dbReference type="NCBI Taxonomy" id="3053353"/>
    <lineage>
        <taxon>Bacteria</taxon>
        <taxon>Pseudomonadati</taxon>
        <taxon>Pseudomonadota</taxon>
        <taxon>Betaproteobacteria</taxon>
        <taxon>Burkholderiales</taxon>
        <taxon>Sphaerotilaceae</taxon>
        <taxon>Roseateles</taxon>
    </lineage>
</organism>
<feature type="transmembrane region" description="Helical" evidence="11">
    <location>
        <begin position="154"/>
        <end position="174"/>
    </location>
</feature>
<proteinExistence type="predicted"/>
<evidence type="ECO:0000259" key="12">
    <source>
        <dbReference type="Pfam" id="PF00892"/>
    </source>
</evidence>
<keyword evidence="3" id="KW-0444">Lipid biosynthesis</keyword>
<keyword evidence="2" id="KW-1003">Cell membrane</keyword>
<evidence type="ECO:0000256" key="11">
    <source>
        <dbReference type="SAM" id="Phobius"/>
    </source>
</evidence>
<dbReference type="RefSeq" id="WP_285981612.1">
    <property type="nucleotide sequence ID" value="NZ_JASVDS010000002.1"/>
</dbReference>
<keyword evidence="4" id="KW-0997">Cell inner membrane</keyword>
<evidence type="ECO:0000256" key="9">
    <source>
        <dbReference type="ARBA" id="ARBA00023098"/>
    </source>
</evidence>
<feature type="transmembrane region" description="Helical" evidence="11">
    <location>
        <begin position="274"/>
        <end position="292"/>
    </location>
</feature>
<evidence type="ECO:0000256" key="10">
    <source>
        <dbReference type="ARBA" id="ARBA00023136"/>
    </source>
</evidence>
<accession>A0ABT7LF76</accession>
<evidence type="ECO:0000256" key="3">
    <source>
        <dbReference type="ARBA" id="ARBA00022516"/>
    </source>
</evidence>
<evidence type="ECO:0000313" key="14">
    <source>
        <dbReference type="Proteomes" id="UP001238603"/>
    </source>
</evidence>
<keyword evidence="7" id="KW-0448">Lipopolysaccharide biosynthesis</keyword>
<dbReference type="InterPro" id="IPR000390">
    <property type="entry name" value="Small_drug/metabolite_transptr"/>
</dbReference>
<gene>
    <name evidence="13" type="ORF">QRD43_06140</name>
</gene>
<evidence type="ECO:0000256" key="1">
    <source>
        <dbReference type="ARBA" id="ARBA00004651"/>
    </source>
</evidence>
<comment type="caution">
    <text evidence="13">The sequence shown here is derived from an EMBL/GenBank/DDBJ whole genome shotgun (WGS) entry which is preliminary data.</text>
</comment>
<feature type="transmembrane region" description="Helical" evidence="11">
    <location>
        <begin position="222"/>
        <end position="241"/>
    </location>
</feature>
<evidence type="ECO:0000256" key="8">
    <source>
        <dbReference type="ARBA" id="ARBA00022989"/>
    </source>
</evidence>
<feature type="transmembrane region" description="Helical" evidence="11">
    <location>
        <begin position="64"/>
        <end position="85"/>
    </location>
</feature>
<evidence type="ECO:0000313" key="13">
    <source>
        <dbReference type="EMBL" id="MDL5031483.1"/>
    </source>
</evidence>
<feature type="transmembrane region" description="Helical" evidence="11">
    <location>
        <begin position="180"/>
        <end position="202"/>
    </location>
</feature>
<evidence type="ECO:0000256" key="6">
    <source>
        <dbReference type="ARBA" id="ARBA00022692"/>
    </source>
</evidence>
<dbReference type="SUPFAM" id="SSF103481">
    <property type="entry name" value="Multidrug resistance efflux transporter EmrE"/>
    <property type="match status" value="2"/>
</dbReference>
<sequence>MTPLALLLVLAAALCHASWNLIVKRHGGGQEVVLISAILVGLVWAPVALWQGWDTVPRFGAVEWAALAASAVLHLVYFNCLLYGYRVSDLTVVYPVARGSGPLLSTLGAVLLLDEPLSMTGAIGALAVVAGVFLIAGGPALLRQAHDPARKARVLLGLRWGAITGACIAGYTVLDGYSVKILLISPIVLDYLGNVLRIPVMLPLALRDPAGFRAAWRRQWRVALAVAVLGPASYVMVLYAMRLAPLSHVAPARELSMLFAALAGGSLLGEGDRALRLLGAAFIALGVMGLALG</sequence>
<evidence type="ECO:0000256" key="4">
    <source>
        <dbReference type="ARBA" id="ARBA00022519"/>
    </source>
</evidence>
<name>A0ABT7LF76_9BURK</name>
<evidence type="ECO:0000256" key="2">
    <source>
        <dbReference type="ARBA" id="ARBA00022475"/>
    </source>
</evidence>
<keyword evidence="5" id="KW-0441">Lipid A biosynthesis</keyword>
<feature type="domain" description="EamA" evidence="12">
    <location>
        <begin position="156"/>
        <end position="290"/>
    </location>
</feature>
<keyword evidence="14" id="KW-1185">Reference proteome</keyword>
<dbReference type="EMBL" id="JASVDS010000002">
    <property type="protein sequence ID" value="MDL5031483.1"/>
    <property type="molecule type" value="Genomic_DNA"/>
</dbReference>
<reference evidence="13 14" key="1">
    <citation type="submission" date="2023-06" db="EMBL/GenBank/DDBJ databases">
        <title>Pelomonas sp. APW6 16S ribosomal RNA gene genome sequencing and assembly.</title>
        <authorList>
            <person name="Woo H."/>
        </authorList>
    </citation>
    <scope>NUCLEOTIDE SEQUENCE [LARGE SCALE GENOMIC DNA]</scope>
    <source>
        <strain evidence="13 14">APW6</strain>
    </source>
</reference>
<keyword evidence="6 11" id="KW-0812">Transmembrane</keyword>